<keyword evidence="2" id="KW-1185">Reference proteome</keyword>
<gene>
    <name evidence="1" type="ORF">FN846DRAFT_888471</name>
</gene>
<reference evidence="1 2" key="1">
    <citation type="submission" date="2019-09" db="EMBL/GenBank/DDBJ databases">
        <title>Draft genome of the ectomycorrhizal ascomycete Sphaerosporella brunnea.</title>
        <authorList>
            <consortium name="DOE Joint Genome Institute"/>
            <person name="Benucci G.M."/>
            <person name="Marozzi G."/>
            <person name="Antonielli L."/>
            <person name="Sanchez S."/>
            <person name="Marco P."/>
            <person name="Wang X."/>
            <person name="Falini L.B."/>
            <person name="Barry K."/>
            <person name="Haridas S."/>
            <person name="Lipzen A."/>
            <person name="Labutti K."/>
            <person name="Grigoriev I.V."/>
            <person name="Murat C."/>
            <person name="Martin F."/>
            <person name="Albertini E."/>
            <person name="Donnini D."/>
            <person name="Bonito G."/>
        </authorList>
    </citation>
    <scope>NUCLEOTIDE SEQUENCE [LARGE SCALE GENOMIC DNA]</scope>
    <source>
        <strain evidence="1 2">Sb_GMNB300</strain>
    </source>
</reference>
<name>A0A5J5F298_9PEZI</name>
<accession>A0A5J5F298</accession>
<dbReference type="EMBL" id="VXIS01000047">
    <property type="protein sequence ID" value="KAA8910307.1"/>
    <property type="molecule type" value="Genomic_DNA"/>
</dbReference>
<dbReference type="AlphaFoldDB" id="A0A5J5F298"/>
<protein>
    <submittedName>
        <fullName evidence="1">Uncharacterized protein</fullName>
    </submittedName>
</protein>
<dbReference type="Proteomes" id="UP000326924">
    <property type="component" value="Unassembled WGS sequence"/>
</dbReference>
<evidence type="ECO:0000313" key="2">
    <source>
        <dbReference type="Proteomes" id="UP000326924"/>
    </source>
</evidence>
<dbReference type="InParanoid" id="A0A5J5F298"/>
<organism evidence="1 2">
    <name type="scientific">Sphaerosporella brunnea</name>
    <dbReference type="NCBI Taxonomy" id="1250544"/>
    <lineage>
        <taxon>Eukaryota</taxon>
        <taxon>Fungi</taxon>
        <taxon>Dikarya</taxon>
        <taxon>Ascomycota</taxon>
        <taxon>Pezizomycotina</taxon>
        <taxon>Pezizomycetes</taxon>
        <taxon>Pezizales</taxon>
        <taxon>Pyronemataceae</taxon>
        <taxon>Sphaerosporella</taxon>
    </lineage>
</organism>
<sequence>MPPISNLPPELYLQIIMSLLHDPEYDIRSALRHNLLPFLGASPDAFRVWRENKAAILNRAAVEGLAQIKPYALMIRRMHLRRLLRWYVRLGTFKLAPILQGLLEETEHSFNLHERMVAAAVESSAADRKLELVRQRFRDLKTRLAEGYNPVQIRWTRKSL</sequence>
<proteinExistence type="predicted"/>
<evidence type="ECO:0000313" key="1">
    <source>
        <dbReference type="EMBL" id="KAA8910307.1"/>
    </source>
</evidence>
<comment type="caution">
    <text evidence="1">The sequence shown here is derived from an EMBL/GenBank/DDBJ whole genome shotgun (WGS) entry which is preliminary data.</text>
</comment>